<feature type="transmembrane region" description="Helical" evidence="1">
    <location>
        <begin position="176"/>
        <end position="192"/>
    </location>
</feature>
<keyword evidence="4" id="KW-1185">Reference proteome</keyword>
<dbReference type="RefSeq" id="WP_109245040.1">
    <property type="nucleotide sequence ID" value="NZ_BFFO01000001.1"/>
</dbReference>
<keyword evidence="1" id="KW-1133">Transmembrane helix</keyword>
<dbReference type="AlphaFoldDB" id="A0A2R5HDF3"/>
<protein>
    <submittedName>
        <fullName evidence="3">Prepilin peptidase</fullName>
    </submittedName>
</protein>
<dbReference type="Pfam" id="PF06750">
    <property type="entry name" value="A24_N_bact"/>
    <property type="match status" value="1"/>
</dbReference>
<evidence type="ECO:0000313" key="4">
    <source>
        <dbReference type="Proteomes" id="UP000245021"/>
    </source>
</evidence>
<evidence type="ECO:0000259" key="2">
    <source>
        <dbReference type="Pfam" id="PF06750"/>
    </source>
</evidence>
<dbReference type="EMBL" id="BFFO01000001">
    <property type="protein sequence ID" value="GBG96052.1"/>
    <property type="molecule type" value="Genomic_DNA"/>
</dbReference>
<gene>
    <name evidence="3" type="ORF">NtB2_00155</name>
</gene>
<name>A0A2R5HDF3_9LACT</name>
<feature type="domain" description="Prepilin peptidase A24 N-terminal" evidence="2">
    <location>
        <begin position="9"/>
        <end position="90"/>
    </location>
</feature>
<organism evidence="3 4">
    <name type="scientific">Lactococcus termiticola</name>
    <dbReference type="NCBI Taxonomy" id="2169526"/>
    <lineage>
        <taxon>Bacteria</taxon>
        <taxon>Bacillati</taxon>
        <taxon>Bacillota</taxon>
        <taxon>Bacilli</taxon>
        <taxon>Lactobacillales</taxon>
        <taxon>Streptococcaceae</taxon>
        <taxon>Lactococcus</taxon>
    </lineage>
</organism>
<feature type="transmembrane region" description="Helical" evidence="1">
    <location>
        <begin position="198"/>
        <end position="215"/>
    </location>
</feature>
<keyword evidence="1" id="KW-0472">Membrane</keyword>
<proteinExistence type="predicted"/>
<comment type="caution">
    <text evidence="3">The sequence shown here is derived from an EMBL/GenBank/DDBJ whole genome shotgun (WGS) entry which is preliminary data.</text>
</comment>
<feature type="transmembrane region" description="Helical" evidence="1">
    <location>
        <begin position="141"/>
        <end position="164"/>
    </location>
</feature>
<dbReference type="GO" id="GO:0004190">
    <property type="term" value="F:aspartic-type endopeptidase activity"/>
    <property type="evidence" value="ECO:0007669"/>
    <property type="project" value="TreeGrafter"/>
</dbReference>
<reference evidence="3 4" key="1">
    <citation type="journal article" date="2018" name="Genome Announc.">
        <title>Draft Genome Sequence of Lactococcus sp. Strain NtB2 (JCM 32569), Isolated from the Gut of the Higher Termite Nasutitermes takasagoensis.</title>
        <authorList>
            <person name="Noda S."/>
            <person name="Aihara C."/>
            <person name="Yuki M."/>
            <person name="Ohkuma M."/>
        </authorList>
    </citation>
    <scope>NUCLEOTIDE SEQUENCE [LARGE SCALE GENOMIC DNA]</scope>
    <source>
        <strain evidence="3 4">NtB2</strain>
    </source>
</reference>
<sequence length="221" mass="25189">MLLFFLILIAMTLASFTGLVVDRLPLGLSIITGRSRCDHCQSRLRPFELIPLFSFLIQGGYCRHCKAKLSWLYPTLEVLFSLLFILAYYQLLDLPESLILIASLLLSILDFRHQEIPFSLWLFFALLITAINGFSLSQVLWLSFALIAFFWDLKIGPGDFLWLFLIAGDIPLLKQVKILEIASISGILYYIILKKKGAIPFIPFLSIGYLGLLIWEKIPSL</sequence>
<keyword evidence="1" id="KW-0812">Transmembrane</keyword>
<evidence type="ECO:0000256" key="1">
    <source>
        <dbReference type="SAM" id="Phobius"/>
    </source>
</evidence>
<dbReference type="PANTHER" id="PTHR30487">
    <property type="entry name" value="TYPE 4 PREPILIN-LIKE PROTEINS LEADER PEPTIDE-PROCESSING ENZYME"/>
    <property type="match status" value="1"/>
</dbReference>
<dbReference type="InterPro" id="IPR050882">
    <property type="entry name" value="Prepilin_peptidase/N-MTase"/>
</dbReference>
<accession>A0A2R5HDF3</accession>
<dbReference type="GO" id="GO:0005886">
    <property type="term" value="C:plasma membrane"/>
    <property type="evidence" value="ECO:0007669"/>
    <property type="project" value="TreeGrafter"/>
</dbReference>
<dbReference type="OrthoDB" id="9789291at2"/>
<feature type="transmembrane region" description="Helical" evidence="1">
    <location>
        <begin position="78"/>
        <end position="106"/>
    </location>
</feature>
<dbReference type="GO" id="GO:0006465">
    <property type="term" value="P:signal peptide processing"/>
    <property type="evidence" value="ECO:0007669"/>
    <property type="project" value="TreeGrafter"/>
</dbReference>
<dbReference type="Proteomes" id="UP000245021">
    <property type="component" value="Unassembled WGS sequence"/>
</dbReference>
<evidence type="ECO:0000313" key="3">
    <source>
        <dbReference type="EMBL" id="GBG96052.1"/>
    </source>
</evidence>
<feature type="transmembrane region" description="Helical" evidence="1">
    <location>
        <begin position="118"/>
        <end position="135"/>
    </location>
</feature>
<dbReference type="PANTHER" id="PTHR30487:SF0">
    <property type="entry name" value="PREPILIN LEADER PEPTIDASE_N-METHYLTRANSFERASE-RELATED"/>
    <property type="match status" value="1"/>
</dbReference>
<dbReference type="InterPro" id="IPR010627">
    <property type="entry name" value="Prepilin_pept_A24_N"/>
</dbReference>